<dbReference type="Proteomes" id="UP000199036">
    <property type="component" value="Unassembled WGS sequence"/>
</dbReference>
<keyword evidence="2" id="KW-1185">Reference proteome</keyword>
<organism evidence="1 2">
    <name type="scientific">Paenimyroides ummariense</name>
    <dbReference type="NCBI Taxonomy" id="913024"/>
    <lineage>
        <taxon>Bacteria</taxon>
        <taxon>Pseudomonadati</taxon>
        <taxon>Bacteroidota</taxon>
        <taxon>Flavobacteriia</taxon>
        <taxon>Flavobacteriales</taxon>
        <taxon>Flavobacteriaceae</taxon>
        <taxon>Paenimyroides</taxon>
    </lineage>
</organism>
<gene>
    <name evidence="1" type="ORF">SAMN05421741_1264</name>
</gene>
<dbReference type="STRING" id="913024.SAMN05421741_1264"/>
<dbReference type="OrthoDB" id="1467297at2"/>
<evidence type="ECO:0000313" key="1">
    <source>
        <dbReference type="EMBL" id="SFO20194.1"/>
    </source>
</evidence>
<proteinExistence type="predicted"/>
<name>A0A1I5F8Z3_9FLAO</name>
<dbReference type="RefSeq" id="WP_091525626.1">
    <property type="nucleotide sequence ID" value="NZ_FOVI01000026.1"/>
</dbReference>
<dbReference type="AlphaFoldDB" id="A0A1I5F8Z3"/>
<accession>A0A1I5F8Z3</accession>
<evidence type="ECO:0000313" key="2">
    <source>
        <dbReference type="Proteomes" id="UP000199036"/>
    </source>
</evidence>
<dbReference type="EMBL" id="FOVI01000026">
    <property type="protein sequence ID" value="SFO20194.1"/>
    <property type="molecule type" value="Genomic_DNA"/>
</dbReference>
<protein>
    <submittedName>
        <fullName evidence="1">DNA polymerase-3 subunit gamma/tau</fullName>
    </submittedName>
</protein>
<sequence length="195" mass="22684">MVEEPKAVIVKEKKDVEDVSVNSNIEDLNTQKIILSKETGEHQISALSLKSIKKKRELEASINPIQINQEDLPNDHFTFEELKQHWDFCSNQYYTTGRMLMSSTMNMANLTLNENILTVEFPNTGSKLTFEENLYDLVSFIHKKLNNYHLKIDVRVNEQTEIKKAYTIHDKLDYLKELNPALVLLIKTFDLEIKP</sequence>
<reference evidence="2" key="1">
    <citation type="submission" date="2016-10" db="EMBL/GenBank/DDBJ databases">
        <authorList>
            <person name="Varghese N."/>
            <person name="Submissions S."/>
        </authorList>
    </citation>
    <scope>NUCLEOTIDE SEQUENCE [LARGE SCALE GENOMIC DNA]</scope>
    <source>
        <strain evidence="2">DS-12</strain>
    </source>
</reference>